<evidence type="ECO:0000256" key="1">
    <source>
        <dbReference type="ARBA" id="ARBA00022468"/>
    </source>
</evidence>
<feature type="compositionally biased region" description="Polar residues" evidence="3">
    <location>
        <begin position="156"/>
        <end position="175"/>
    </location>
</feature>
<dbReference type="PANTHER" id="PTHR22957">
    <property type="entry name" value="TBC1 DOMAIN FAMILY MEMBER GTPASE-ACTIVATING PROTEIN"/>
    <property type="match status" value="1"/>
</dbReference>
<dbReference type="GO" id="GO:0005096">
    <property type="term" value="F:GTPase activator activity"/>
    <property type="evidence" value="ECO:0007669"/>
    <property type="project" value="UniProtKB-KW"/>
</dbReference>
<proteinExistence type="predicted"/>
<dbReference type="Proteomes" id="UP000276133">
    <property type="component" value="Unassembled WGS sequence"/>
</dbReference>
<comment type="caution">
    <text evidence="5">The sequence shown here is derived from an EMBL/GenBank/DDBJ whole genome shotgun (WGS) entry which is preliminary data.</text>
</comment>
<name>A0A3M7P7C7_BRAPC</name>
<dbReference type="PANTHER" id="PTHR22957:SF26">
    <property type="entry name" value="LD44506P"/>
    <property type="match status" value="1"/>
</dbReference>
<dbReference type="SMART" id="SM00164">
    <property type="entry name" value="TBC"/>
    <property type="match status" value="1"/>
</dbReference>
<dbReference type="Gene3D" id="1.10.10.750">
    <property type="entry name" value="Ypt/Rab-GAP domain of gyp1p, domain 1"/>
    <property type="match status" value="1"/>
</dbReference>
<protein>
    <submittedName>
        <fullName evidence="5">TBC1 domain family member 22B</fullName>
    </submittedName>
</protein>
<dbReference type="GO" id="GO:0071889">
    <property type="term" value="F:14-3-3 protein binding"/>
    <property type="evidence" value="ECO:0007669"/>
    <property type="project" value="UniProtKB-ARBA"/>
</dbReference>
<comment type="function">
    <text evidence="2">May act as a GTPase-activating protein for Rab family protein(s).</text>
</comment>
<dbReference type="Pfam" id="PF00566">
    <property type="entry name" value="RabGAP-TBC"/>
    <property type="match status" value="1"/>
</dbReference>
<feature type="region of interest" description="Disordered" evidence="3">
    <location>
        <begin position="88"/>
        <end position="124"/>
    </location>
</feature>
<dbReference type="OrthoDB" id="26371at2759"/>
<organism evidence="5 6">
    <name type="scientific">Brachionus plicatilis</name>
    <name type="common">Marine rotifer</name>
    <name type="synonym">Brachionus muelleri</name>
    <dbReference type="NCBI Taxonomy" id="10195"/>
    <lineage>
        <taxon>Eukaryota</taxon>
        <taxon>Metazoa</taxon>
        <taxon>Spiralia</taxon>
        <taxon>Gnathifera</taxon>
        <taxon>Rotifera</taxon>
        <taxon>Eurotatoria</taxon>
        <taxon>Monogononta</taxon>
        <taxon>Pseudotrocha</taxon>
        <taxon>Ploima</taxon>
        <taxon>Brachionidae</taxon>
        <taxon>Brachionus</taxon>
    </lineage>
</organism>
<dbReference type="SUPFAM" id="SSF47923">
    <property type="entry name" value="Ypt/Rab-GAP domain of gyp1p"/>
    <property type="match status" value="2"/>
</dbReference>
<dbReference type="PROSITE" id="PS50086">
    <property type="entry name" value="TBC_RABGAP"/>
    <property type="match status" value="1"/>
</dbReference>
<keyword evidence="1" id="KW-0343">GTPase activation</keyword>
<evidence type="ECO:0000256" key="2">
    <source>
        <dbReference type="ARBA" id="ARBA00043879"/>
    </source>
</evidence>
<dbReference type="STRING" id="10195.A0A3M7P7C7"/>
<sequence>MPFDGQQQVYGAQHPPNLKIIKELKSGSGSSNSHSLPGTVVKAFRDYEKKTIDAWDIDENECFNLTDPFQISITDSEEVAKKIIKNHKETQEKMQSSVSIGSKTTTKLSPGPGKALRQETDANSQISNLSKSFKITSLSSSDVKSTDSSYAKPSDPKSSIQNKKNDNQDSNASNRHQLYVFKDFDQDSTKIQKFENILNSSPINLSELEKLSWKGIPNNFRPICWKLLSDYLPLKKELQEKTIEQKRNSYWESVTECYSPSFLDLNHDTLRQILNDIPRMNPLIPIFQNETVQNIFQRVLYVWAVRHPGSGYVQGINDLLTPFFVVFLNDYIKIASYTEIEAKDIENLSQESLHQLEADCYWCMTKLLDRIQENYIFSQPGIQKKIIALEELMKRIDRALYEHLKKNNIEFIQFAFRWMNNLLMREIPLNCTIRLWDTYHAEPFGFSDFHLYVCAAFLCRYSKNLIEEKDFQGLMLLLQSLPTRNLKISDITLLTAEAYKLQVMFANSPSHMSGNNL</sequence>
<dbReference type="Gene3D" id="1.10.8.270">
    <property type="entry name" value="putative rabgap domain of human tbc1 domain family member 14 like domains"/>
    <property type="match status" value="1"/>
</dbReference>
<dbReference type="AlphaFoldDB" id="A0A3M7P7C7"/>
<dbReference type="FunFam" id="1.10.8.270:FF:000004">
    <property type="entry name" value="TBC1 domain family, member 22B"/>
    <property type="match status" value="1"/>
</dbReference>
<keyword evidence="6" id="KW-1185">Reference proteome</keyword>
<dbReference type="Gene3D" id="1.10.472.80">
    <property type="entry name" value="Ypt/Rab-GAP domain of gyp1p, domain 3"/>
    <property type="match status" value="1"/>
</dbReference>
<accession>A0A3M7P7C7</accession>
<feature type="region of interest" description="Disordered" evidence="3">
    <location>
        <begin position="142"/>
        <end position="175"/>
    </location>
</feature>
<evidence type="ECO:0000256" key="3">
    <source>
        <dbReference type="SAM" id="MobiDB-lite"/>
    </source>
</evidence>
<evidence type="ECO:0000259" key="4">
    <source>
        <dbReference type="PROSITE" id="PS50086"/>
    </source>
</evidence>
<evidence type="ECO:0000313" key="5">
    <source>
        <dbReference type="EMBL" id="RMZ94923.1"/>
    </source>
</evidence>
<evidence type="ECO:0000313" key="6">
    <source>
        <dbReference type="Proteomes" id="UP000276133"/>
    </source>
</evidence>
<dbReference type="FunFam" id="1.10.472.80:FF:000001">
    <property type="entry name" value="TBC1 domain family member 22B"/>
    <property type="match status" value="1"/>
</dbReference>
<dbReference type="EMBL" id="REGN01012725">
    <property type="protein sequence ID" value="RMZ94923.1"/>
    <property type="molecule type" value="Genomic_DNA"/>
</dbReference>
<reference evidence="5 6" key="1">
    <citation type="journal article" date="2018" name="Sci. Rep.">
        <title>Genomic signatures of local adaptation to the degree of environmental predictability in rotifers.</title>
        <authorList>
            <person name="Franch-Gras L."/>
            <person name="Hahn C."/>
            <person name="Garcia-Roger E.M."/>
            <person name="Carmona M.J."/>
            <person name="Serra M."/>
            <person name="Gomez A."/>
        </authorList>
    </citation>
    <scope>NUCLEOTIDE SEQUENCE [LARGE SCALE GENOMIC DNA]</scope>
    <source>
        <strain evidence="5">HYR1</strain>
    </source>
</reference>
<feature type="domain" description="Rab-GAP TBC" evidence="4">
    <location>
        <begin position="215"/>
        <end position="443"/>
    </location>
</feature>
<dbReference type="InterPro" id="IPR035969">
    <property type="entry name" value="Rab-GAP_TBC_sf"/>
</dbReference>
<gene>
    <name evidence="5" type="ORF">BpHYR1_023969</name>
</gene>
<feature type="compositionally biased region" description="Polar residues" evidence="3">
    <location>
        <begin position="93"/>
        <end position="108"/>
    </location>
</feature>
<dbReference type="InterPro" id="IPR000195">
    <property type="entry name" value="Rab-GAP-TBC_dom"/>
</dbReference>